<dbReference type="GO" id="GO:0005975">
    <property type="term" value="P:carbohydrate metabolic process"/>
    <property type="evidence" value="ECO:0007669"/>
    <property type="project" value="InterPro"/>
</dbReference>
<dbReference type="Gene3D" id="3.20.110.20">
    <property type="match status" value="1"/>
</dbReference>
<dbReference type="GO" id="GO:0016787">
    <property type="term" value="F:hydrolase activity"/>
    <property type="evidence" value="ECO:0007669"/>
    <property type="project" value="UniProtKB-KW"/>
</dbReference>
<dbReference type="InterPro" id="IPR011330">
    <property type="entry name" value="Glyco_hydro/deAcase_b/a-brl"/>
</dbReference>
<dbReference type="InterPro" id="IPR004300">
    <property type="entry name" value="Glyco_hydro_57_N"/>
</dbReference>
<keyword evidence="5" id="KW-0378">Hydrolase</keyword>
<evidence type="ECO:0000259" key="3">
    <source>
        <dbReference type="Pfam" id="PF03065"/>
    </source>
</evidence>
<proteinExistence type="inferred from homology"/>
<evidence type="ECO:0000256" key="1">
    <source>
        <dbReference type="ARBA" id="ARBA00006821"/>
    </source>
</evidence>
<evidence type="ECO:0000313" key="5">
    <source>
        <dbReference type="EMBL" id="VFJ94038.1"/>
    </source>
</evidence>
<gene>
    <name evidence="4" type="ORF">BECKH772A_GA0070896_100539</name>
    <name evidence="5" type="ORF">BECKH772B_GA0070898_100549</name>
    <name evidence="6" type="ORF">BECKH772C_GA0070978_100519</name>
</gene>
<dbReference type="SUPFAM" id="SSF88713">
    <property type="entry name" value="Glycoside hydrolase/deacetylase"/>
    <property type="match status" value="1"/>
</dbReference>
<evidence type="ECO:0000313" key="6">
    <source>
        <dbReference type="EMBL" id="VFK00702.1"/>
    </source>
</evidence>
<feature type="domain" description="Glycoside hydrolase family 57 N-terminal" evidence="3">
    <location>
        <begin position="4"/>
        <end position="71"/>
    </location>
</feature>
<sequence>MSLPRLLANTRAAHEQGNLELTTNGAYHPIFPLLPRGEVIRQLELNEEGIRRLLTDKFQPNGVFPPEMTFSSIS</sequence>
<dbReference type="AlphaFoldDB" id="A0A450UNB8"/>
<name>A0A450UNB8_9GAMM</name>
<dbReference type="EMBL" id="CAADFG010000053">
    <property type="protein sequence ID" value="VFJ93152.1"/>
    <property type="molecule type" value="Genomic_DNA"/>
</dbReference>
<accession>A0A450UNB8</accession>
<protein>
    <submittedName>
        <fullName evidence="5">Glycosyl hydrolase family 57</fullName>
    </submittedName>
</protein>
<evidence type="ECO:0000256" key="2">
    <source>
        <dbReference type="ARBA" id="ARBA00023277"/>
    </source>
</evidence>
<keyword evidence="2" id="KW-0119">Carbohydrate metabolism</keyword>
<reference evidence="5" key="1">
    <citation type="submission" date="2019-02" db="EMBL/GenBank/DDBJ databases">
        <authorList>
            <person name="Gruber-Vodicka R. H."/>
            <person name="Seah K. B. B."/>
        </authorList>
    </citation>
    <scope>NUCLEOTIDE SEQUENCE</scope>
    <source>
        <strain evidence="6">BECK_SA2B12</strain>
        <strain evidence="4">BECK_SA2B15</strain>
        <strain evidence="5">BECK_SA2B20</strain>
    </source>
</reference>
<organism evidence="5">
    <name type="scientific">Candidatus Kentrum eta</name>
    <dbReference type="NCBI Taxonomy" id="2126337"/>
    <lineage>
        <taxon>Bacteria</taxon>
        <taxon>Pseudomonadati</taxon>
        <taxon>Pseudomonadota</taxon>
        <taxon>Gammaproteobacteria</taxon>
        <taxon>Candidatus Kentrum</taxon>
    </lineage>
</organism>
<dbReference type="Pfam" id="PF03065">
    <property type="entry name" value="Glyco_hydro_57"/>
    <property type="match status" value="1"/>
</dbReference>
<comment type="similarity">
    <text evidence="1">Belongs to the glycosyl hydrolase 57 family.</text>
</comment>
<evidence type="ECO:0000313" key="4">
    <source>
        <dbReference type="EMBL" id="VFJ93152.1"/>
    </source>
</evidence>
<dbReference type="EMBL" id="CAADFJ010000051">
    <property type="protein sequence ID" value="VFK00702.1"/>
    <property type="molecule type" value="Genomic_DNA"/>
</dbReference>
<dbReference type="EMBL" id="CAADFI010000054">
    <property type="protein sequence ID" value="VFJ94038.1"/>
    <property type="molecule type" value="Genomic_DNA"/>
</dbReference>